<dbReference type="Pfam" id="PF01822">
    <property type="entry name" value="WSC"/>
    <property type="match status" value="1"/>
</dbReference>
<keyword evidence="4" id="KW-1185">Reference proteome</keyword>
<dbReference type="AlphaFoldDB" id="A0A6A6V1A2"/>
<name>A0A6A6V1A2_9PLEO</name>
<dbReference type="OrthoDB" id="2019572at2759"/>
<sequence>MVDRVRGQSQLRSPSVFAGNEDLSEFFAPSAPVEPGTIKDCGFWYNNIEGLTCDRVLEDSWVSKEEFLSWNPSLNSNCEPWNERSYCYLSQERFDEYYNLVEAAPSVWEDYGCVTPLDGNILQENITGVLVRDGRNLADVPFCQESCEVRKFTYAGLQEGNECWCGDENNGLFDESNDANCNVPCIGDEKTFCGGKGLMHVYHLGKDEAYTELSPWDGVSHTADQPAGDNSTTRDGTGNETSQDSKSEAENPVSEGAHLHAGGMAMAMVTVLLAALLA</sequence>
<feature type="region of interest" description="Disordered" evidence="1">
    <location>
        <begin position="216"/>
        <end position="253"/>
    </location>
</feature>
<dbReference type="SMART" id="SM00321">
    <property type="entry name" value="WSC"/>
    <property type="match status" value="1"/>
</dbReference>
<organism evidence="3 4">
    <name type="scientific">Sporormia fimetaria CBS 119925</name>
    <dbReference type="NCBI Taxonomy" id="1340428"/>
    <lineage>
        <taxon>Eukaryota</taxon>
        <taxon>Fungi</taxon>
        <taxon>Dikarya</taxon>
        <taxon>Ascomycota</taxon>
        <taxon>Pezizomycotina</taxon>
        <taxon>Dothideomycetes</taxon>
        <taxon>Pleosporomycetidae</taxon>
        <taxon>Pleosporales</taxon>
        <taxon>Sporormiaceae</taxon>
        <taxon>Sporormia</taxon>
    </lineage>
</organism>
<evidence type="ECO:0000313" key="3">
    <source>
        <dbReference type="EMBL" id="KAF2743576.1"/>
    </source>
</evidence>
<dbReference type="PROSITE" id="PS51212">
    <property type="entry name" value="WSC"/>
    <property type="match status" value="1"/>
</dbReference>
<gene>
    <name evidence="3" type="ORF">M011DRAFT_489701</name>
</gene>
<reference evidence="3" key="1">
    <citation type="journal article" date="2020" name="Stud. Mycol.">
        <title>101 Dothideomycetes genomes: a test case for predicting lifestyles and emergence of pathogens.</title>
        <authorList>
            <person name="Haridas S."/>
            <person name="Albert R."/>
            <person name="Binder M."/>
            <person name="Bloem J."/>
            <person name="Labutti K."/>
            <person name="Salamov A."/>
            <person name="Andreopoulos B."/>
            <person name="Baker S."/>
            <person name="Barry K."/>
            <person name="Bills G."/>
            <person name="Bluhm B."/>
            <person name="Cannon C."/>
            <person name="Castanera R."/>
            <person name="Culley D."/>
            <person name="Daum C."/>
            <person name="Ezra D."/>
            <person name="Gonzalez J."/>
            <person name="Henrissat B."/>
            <person name="Kuo A."/>
            <person name="Liang C."/>
            <person name="Lipzen A."/>
            <person name="Lutzoni F."/>
            <person name="Magnuson J."/>
            <person name="Mondo S."/>
            <person name="Nolan M."/>
            <person name="Ohm R."/>
            <person name="Pangilinan J."/>
            <person name="Park H.-J."/>
            <person name="Ramirez L."/>
            <person name="Alfaro M."/>
            <person name="Sun H."/>
            <person name="Tritt A."/>
            <person name="Yoshinaga Y."/>
            <person name="Zwiers L.-H."/>
            <person name="Turgeon B."/>
            <person name="Goodwin S."/>
            <person name="Spatafora J."/>
            <person name="Crous P."/>
            <person name="Grigoriev I."/>
        </authorList>
    </citation>
    <scope>NUCLEOTIDE SEQUENCE</scope>
    <source>
        <strain evidence="3">CBS 119925</strain>
    </source>
</reference>
<evidence type="ECO:0000256" key="1">
    <source>
        <dbReference type="SAM" id="MobiDB-lite"/>
    </source>
</evidence>
<dbReference type="InterPro" id="IPR002889">
    <property type="entry name" value="WSC_carb-bd"/>
</dbReference>
<feature type="compositionally biased region" description="Polar residues" evidence="1">
    <location>
        <begin position="228"/>
        <end position="242"/>
    </location>
</feature>
<accession>A0A6A6V1A2</accession>
<evidence type="ECO:0000259" key="2">
    <source>
        <dbReference type="PROSITE" id="PS51212"/>
    </source>
</evidence>
<dbReference type="EMBL" id="MU006596">
    <property type="protein sequence ID" value="KAF2743576.1"/>
    <property type="molecule type" value="Genomic_DNA"/>
</dbReference>
<feature type="domain" description="WSC" evidence="2">
    <location>
        <begin position="107"/>
        <end position="205"/>
    </location>
</feature>
<proteinExistence type="predicted"/>
<protein>
    <recommendedName>
        <fullName evidence="2">WSC domain-containing protein</fullName>
    </recommendedName>
</protein>
<evidence type="ECO:0000313" key="4">
    <source>
        <dbReference type="Proteomes" id="UP000799440"/>
    </source>
</evidence>
<dbReference type="Proteomes" id="UP000799440">
    <property type="component" value="Unassembled WGS sequence"/>
</dbReference>